<dbReference type="PROSITE" id="PS50057">
    <property type="entry name" value="FERM_3"/>
    <property type="match status" value="1"/>
</dbReference>
<sequence>KNYGLFLADEDPKKGVWLEPGRSLEYYLLRNGDLLEYKRKMRTLRVRMLDGTVKTVLVDDSQVVANLMVVICTKIGITNHDEFSLIREFPDENKEPNTGTLTLKKDKKDKDKDQKMEQLKKKLKTDDDLNWVDHSKTLREQGIDEEETLLLRRKFFFSDQNVDSRDPVQLNLLYVQARDAIINGTHPVTVEQASQFAGIQCQIQFGDHVETKHKPGFLDLKEFLPKDYAKMKGIEKRVFVEHKKFIGLSELEAKVKYVSLARSLKTYGVAFFLVK</sequence>
<feature type="domain" description="FERM" evidence="1">
    <location>
        <begin position="42"/>
        <end position="275"/>
    </location>
</feature>
<dbReference type="GO" id="GO:0030036">
    <property type="term" value="P:actin cytoskeleton organization"/>
    <property type="evidence" value="ECO:0007669"/>
    <property type="project" value="TreeGrafter"/>
</dbReference>
<dbReference type="PROSITE" id="PS00660">
    <property type="entry name" value="FERM_1"/>
    <property type="match status" value="1"/>
</dbReference>
<dbReference type="InterPro" id="IPR019747">
    <property type="entry name" value="FERM_CS"/>
</dbReference>
<comment type="caution">
    <text evidence="2">The sequence shown here is derived from an EMBL/GenBank/DDBJ whole genome shotgun (WGS) entry which is preliminary data.</text>
</comment>
<dbReference type="InterPro" id="IPR019748">
    <property type="entry name" value="FERM_central"/>
</dbReference>
<dbReference type="PANTHER" id="PTHR19981">
    <property type="entry name" value="TALIN"/>
    <property type="match status" value="1"/>
</dbReference>
<dbReference type="Pfam" id="PF16511">
    <property type="entry name" value="FERM_f0"/>
    <property type="match status" value="1"/>
</dbReference>
<dbReference type="GO" id="GO:0005178">
    <property type="term" value="F:integrin binding"/>
    <property type="evidence" value="ECO:0007669"/>
    <property type="project" value="TreeGrafter"/>
</dbReference>
<accession>A0A4Y2JNQ7</accession>
<dbReference type="GO" id="GO:0098609">
    <property type="term" value="P:cell-cell adhesion"/>
    <property type="evidence" value="ECO:0007669"/>
    <property type="project" value="TreeGrafter"/>
</dbReference>
<dbReference type="Pfam" id="PF00373">
    <property type="entry name" value="FERM_M"/>
    <property type="match status" value="1"/>
</dbReference>
<dbReference type="SUPFAM" id="SSF54236">
    <property type="entry name" value="Ubiquitin-like"/>
    <property type="match status" value="1"/>
</dbReference>
<dbReference type="InterPro" id="IPR032425">
    <property type="entry name" value="FERM_f0"/>
</dbReference>
<dbReference type="GO" id="GO:0005886">
    <property type="term" value="C:plasma membrane"/>
    <property type="evidence" value="ECO:0007669"/>
    <property type="project" value="TreeGrafter"/>
</dbReference>
<evidence type="ECO:0000313" key="3">
    <source>
        <dbReference type="Proteomes" id="UP000499080"/>
    </source>
</evidence>
<dbReference type="InterPro" id="IPR035963">
    <property type="entry name" value="FERM_2"/>
</dbReference>
<dbReference type="AlphaFoldDB" id="A0A4Y2JNQ7"/>
<dbReference type="GO" id="GO:0005737">
    <property type="term" value="C:cytoplasm"/>
    <property type="evidence" value="ECO:0007669"/>
    <property type="project" value="TreeGrafter"/>
</dbReference>
<name>A0A4Y2JNQ7_ARAVE</name>
<gene>
    <name evidence="2" type="primary">Tln2</name>
    <name evidence="2" type="ORF">AVEN_249844_1</name>
</gene>
<dbReference type="InterPro" id="IPR014352">
    <property type="entry name" value="FERM/acyl-CoA-bd_prot_sf"/>
</dbReference>
<dbReference type="InterPro" id="IPR019749">
    <property type="entry name" value="Band_41_domain"/>
</dbReference>
<dbReference type="SUPFAM" id="SSF47031">
    <property type="entry name" value="Second domain of FERM"/>
    <property type="match status" value="1"/>
</dbReference>
<feature type="non-terminal residue" evidence="2">
    <location>
        <position position="275"/>
    </location>
</feature>
<dbReference type="GO" id="GO:0048731">
    <property type="term" value="P:system development"/>
    <property type="evidence" value="ECO:0007669"/>
    <property type="project" value="UniProtKB-ARBA"/>
</dbReference>
<dbReference type="Pfam" id="PF21989">
    <property type="entry name" value="RA_2"/>
    <property type="match status" value="1"/>
</dbReference>
<dbReference type="GO" id="GO:0009887">
    <property type="term" value="P:animal organ morphogenesis"/>
    <property type="evidence" value="ECO:0007669"/>
    <property type="project" value="UniProtKB-ARBA"/>
</dbReference>
<protein>
    <submittedName>
        <fullName evidence="2">Talin-2</fullName>
    </submittedName>
</protein>
<evidence type="ECO:0000313" key="2">
    <source>
        <dbReference type="EMBL" id="GBM91680.1"/>
    </source>
</evidence>
<feature type="non-terminal residue" evidence="2">
    <location>
        <position position="1"/>
    </location>
</feature>
<dbReference type="CDD" id="cd14473">
    <property type="entry name" value="FERM_B-lobe"/>
    <property type="match status" value="1"/>
</dbReference>
<dbReference type="FunFam" id="1.20.80.10:FF:000007">
    <property type="entry name" value="Talin 2"/>
    <property type="match status" value="1"/>
</dbReference>
<dbReference type="CDD" id="cd17090">
    <property type="entry name" value="FERM_F1_TLN"/>
    <property type="match status" value="1"/>
</dbReference>
<dbReference type="PANTHER" id="PTHR19981:SF1">
    <property type="entry name" value="RHEA, ISOFORM B"/>
    <property type="match status" value="1"/>
</dbReference>
<evidence type="ECO:0000259" key="1">
    <source>
        <dbReference type="PROSITE" id="PS50057"/>
    </source>
</evidence>
<keyword evidence="3" id="KW-1185">Reference proteome</keyword>
<dbReference type="SMART" id="SM00295">
    <property type="entry name" value="B41"/>
    <property type="match status" value="1"/>
</dbReference>
<dbReference type="InterPro" id="IPR029071">
    <property type="entry name" value="Ubiquitin-like_domsf"/>
</dbReference>
<reference evidence="2 3" key="1">
    <citation type="journal article" date="2019" name="Sci. Rep.">
        <title>Orb-weaving spider Araneus ventricosus genome elucidates the spidroin gene catalogue.</title>
        <authorList>
            <person name="Kono N."/>
            <person name="Nakamura H."/>
            <person name="Ohtoshi R."/>
            <person name="Moran D.A.P."/>
            <person name="Shinohara A."/>
            <person name="Yoshida Y."/>
            <person name="Fujiwara M."/>
            <person name="Mori M."/>
            <person name="Tomita M."/>
            <person name="Arakawa K."/>
        </authorList>
    </citation>
    <scope>NUCLEOTIDE SEQUENCE [LARGE SCALE GENOMIC DNA]</scope>
</reference>
<proteinExistence type="predicted"/>
<organism evidence="2 3">
    <name type="scientific">Araneus ventricosus</name>
    <name type="common">Orbweaver spider</name>
    <name type="synonym">Epeira ventricosa</name>
    <dbReference type="NCBI Taxonomy" id="182803"/>
    <lineage>
        <taxon>Eukaryota</taxon>
        <taxon>Metazoa</taxon>
        <taxon>Ecdysozoa</taxon>
        <taxon>Arthropoda</taxon>
        <taxon>Chelicerata</taxon>
        <taxon>Arachnida</taxon>
        <taxon>Araneae</taxon>
        <taxon>Araneomorphae</taxon>
        <taxon>Entelegynae</taxon>
        <taxon>Araneoidea</taxon>
        <taxon>Araneidae</taxon>
        <taxon>Araneus</taxon>
    </lineage>
</organism>
<dbReference type="Gene3D" id="1.20.80.10">
    <property type="match status" value="1"/>
</dbReference>
<dbReference type="OrthoDB" id="10262320at2759"/>
<dbReference type="GO" id="GO:0005925">
    <property type="term" value="C:focal adhesion"/>
    <property type="evidence" value="ECO:0007669"/>
    <property type="project" value="TreeGrafter"/>
</dbReference>
<dbReference type="EMBL" id="BGPR01111313">
    <property type="protein sequence ID" value="GBM91680.1"/>
    <property type="molecule type" value="Genomic_DNA"/>
</dbReference>
<dbReference type="Proteomes" id="UP000499080">
    <property type="component" value="Unassembled WGS sequence"/>
</dbReference>
<dbReference type="InterPro" id="IPR000299">
    <property type="entry name" value="FERM_domain"/>
</dbReference>
<dbReference type="Gene3D" id="3.10.20.90">
    <property type="entry name" value="Phosphatidylinositol 3-kinase Catalytic Subunit, Chain A, domain 1"/>
    <property type="match status" value="2"/>
</dbReference>